<evidence type="ECO:0000313" key="2">
    <source>
        <dbReference type="EMBL" id="MXO99179.1"/>
    </source>
</evidence>
<keyword evidence="1" id="KW-0472">Membrane</keyword>
<organism evidence="2 3">
    <name type="scientific">Croceibacterium xixiisoli</name>
    <dbReference type="NCBI Taxonomy" id="1476466"/>
    <lineage>
        <taxon>Bacteria</taxon>
        <taxon>Pseudomonadati</taxon>
        <taxon>Pseudomonadota</taxon>
        <taxon>Alphaproteobacteria</taxon>
        <taxon>Sphingomonadales</taxon>
        <taxon>Erythrobacteraceae</taxon>
        <taxon>Croceibacterium</taxon>
    </lineage>
</organism>
<sequence>MTHQSDTEHPSKTTGQWIGGMLALILLMSCFMGYQMGADLAHRDNQREAQAGQNQP</sequence>
<evidence type="ECO:0000256" key="1">
    <source>
        <dbReference type="SAM" id="Phobius"/>
    </source>
</evidence>
<reference evidence="2 3" key="1">
    <citation type="submission" date="2019-12" db="EMBL/GenBank/DDBJ databases">
        <title>Genomic-based taxomic classification of the family Erythrobacteraceae.</title>
        <authorList>
            <person name="Xu L."/>
        </authorList>
    </citation>
    <scope>NUCLEOTIDE SEQUENCE [LARGE SCALE GENOMIC DNA]</scope>
    <source>
        <strain evidence="2 3">S36</strain>
    </source>
</reference>
<evidence type="ECO:0000313" key="3">
    <source>
        <dbReference type="Proteomes" id="UP000469430"/>
    </source>
</evidence>
<proteinExistence type="predicted"/>
<comment type="caution">
    <text evidence="2">The sequence shown here is derived from an EMBL/GenBank/DDBJ whole genome shotgun (WGS) entry which is preliminary data.</text>
</comment>
<dbReference type="RefSeq" id="WP_161390926.1">
    <property type="nucleotide sequence ID" value="NZ_JBHSCP010000001.1"/>
</dbReference>
<feature type="transmembrane region" description="Helical" evidence="1">
    <location>
        <begin position="15"/>
        <end position="34"/>
    </location>
</feature>
<keyword evidence="3" id="KW-1185">Reference proteome</keyword>
<accession>A0A6I4TVD7</accession>
<dbReference type="AlphaFoldDB" id="A0A6I4TVD7"/>
<keyword evidence="1" id="KW-1133">Transmembrane helix</keyword>
<keyword evidence="1" id="KW-0812">Transmembrane</keyword>
<name>A0A6I4TVD7_9SPHN</name>
<dbReference type="EMBL" id="WTYJ01000002">
    <property type="protein sequence ID" value="MXO99179.1"/>
    <property type="molecule type" value="Genomic_DNA"/>
</dbReference>
<gene>
    <name evidence="2" type="ORF">GRI97_09275</name>
</gene>
<protein>
    <submittedName>
        <fullName evidence="2">Uncharacterized protein</fullName>
    </submittedName>
</protein>
<dbReference type="Proteomes" id="UP000469430">
    <property type="component" value="Unassembled WGS sequence"/>
</dbReference>